<feature type="region of interest" description="Disordered" evidence="1">
    <location>
        <begin position="106"/>
        <end position="130"/>
    </location>
</feature>
<name>A0AAD2JMM4_9STRA</name>
<evidence type="ECO:0000313" key="2">
    <source>
        <dbReference type="EMBL" id="CAJ1965335.1"/>
    </source>
</evidence>
<dbReference type="EMBL" id="CAKOGP040002202">
    <property type="protein sequence ID" value="CAJ1965335.1"/>
    <property type="molecule type" value="Genomic_DNA"/>
</dbReference>
<sequence>MAPRDDDEFVDVEFEKVVSPSDTGGTGDSTNAGIPDDLFKNVVEEMGGNGGAAGTGEFKVEDMGTQTFSNFDFSQLEGFDGRDRERPSIPKEILEAMEREAMERDAMEVDSEEVSEPVASKDKTTTAEQQERYLEPPKTLMDWSLDSGDPRWKETRIPWCRGMEYIDGKLAFLTEIDGETYGIGMPFDHAVAIIQLTPKEEGKTLEDDKGASVRYINPDKYEEEEDSQELMEIMAKEVQEKLGEDLILRKTPKVLTISGDLGKYTDNWEMNLMDEPTPVKDLMDGMDDFVNSVFREEKKTGDTVDEFDIAEDKEMAEFLSFMRSELGDEEFEKTMNEEMSEEDKELAKLFNFELDETDFAENLEEETKNLKEEALSFHPDSDGVALKLIGFEFGDRSKSFQLVKLLQPFPLVGKKIQESVESGFRFELLTPQEEEVLIPKLQAACQEDLKKAGLSLEKDDIQATTTTKSP</sequence>
<keyword evidence="3" id="KW-1185">Reference proteome</keyword>
<reference evidence="2" key="1">
    <citation type="submission" date="2023-08" db="EMBL/GenBank/DDBJ databases">
        <authorList>
            <person name="Audoor S."/>
            <person name="Bilcke G."/>
        </authorList>
    </citation>
    <scope>NUCLEOTIDE SEQUENCE</scope>
</reference>
<dbReference type="AlphaFoldDB" id="A0AAD2JMM4"/>
<evidence type="ECO:0000313" key="3">
    <source>
        <dbReference type="Proteomes" id="UP001295423"/>
    </source>
</evidence>
<feature type="compositionally biased region" description="Basic and acidic residues" evidence="1">
    <location>
        <begin position="119"/>
        <end position="130"/>
    </location>
</feature>
<dbReference type="Proteomes" id="UP001295423">
    <property type="component" value="Unassembled WGS sequence"/>
</dbReference>
<accession>A0AAD2JMM4</accession>
<gene>
    <name evidence="2" type="ORF">CYCCA115_LOCUS21065</name>
</gene>
<organism evidence="2 3">
    <name type="scientific">Cylindrotheca closterium</name>
    <dbReference type="NCBI Taxonomy" id="2856"/>
    <lineage>
        <taxon>Eukaryota</taxon>
        <taxon>Sar</taxon>
        <taxon>Stramenopiles</taxon>
        <taxon>Ochrophyta</taxon>
        <taxon>Bacillariophyta</taxon>
        <taxon>Bacillariophyceae</taxon>
        <taxon>Bacillariophycidae</taxon>
        <taxon>Bacillariales</taxon>
        <taxon>Bacillariaceae</taxon>
        <taxon>Cylindrotheca</taxon>
    </lineage>
</organism>
<protein>
    <submittedName>
        <fullName evidence="2">Uncharacterized protein</fullName>
    </submittedName>
</protein>
<proteinExistence type="predicted"/>
<evidence type="ECO:0000256" key="1">
    <source>
        <dbReference type="SAM" id="MobiDB-lite"/>
    </source>
</evidence>
<comment type="caution">
    <text evidence="2">The sequence shown here is derived from an EMBL/GenBank/DDBJ whole genome shotgun (WGS) entry which is preliminary data.</text>
</comment>